<keyword evidence="3" id="KW-1185">Reference proteome</keyword>
<evidence type="ECO:0000313" key="3">
    <source>
        <dbReference type="Proteomes" id="UP000466396"/>
    </source>
</evidence>
<gene>
    <name evidence="2" type="ORF">MLAC_09290</name>
</gene>
<dbReference type="KEGG" id="mlj:MLAC_09290"/>
<organism evidence="2 3">
    <name type="scientific">Mycobacterium lacus</name>
    <dbReference type="NCBI Taxonomy" id="169765"/>
    <lineage>
        <taxon>Bacteria</taxon>
        <taxon>Bacillati</taxon>
        <taxon>Actinomycetota</taxon>
        <taxon>Actinomycetes</taxon>
        <taxon>Mycobacteriales</taxon>
        <taxon>Mycobacteriaceae</taxon>
        <taxon>Mycobacterium</taxon>
    </lineage>
</organism>
<sequence length="78" mass="8451">MTMNAKRRRAHDKLAKLPGVRPVRRPVSPEGDQEITCARAAGARNPVVIIPGGPGMASATVEHALPPMPLPRRRFSYA</sequence>
<dbReference type="STRING" id="169765.AWC15_05000"/>
<protein>
    <submittedName>
        <fullName evidence="2">Uncharacterized protein</fullName>
    </submittedName>
</protein>
<evidence type="ECO:0000313" key="2">
    <source>
        <dbReference type="EMBL" id="BBX95635.1"/>
    </source>
</evidence>
<dbReference type="AlphaFoldDB" id="A0A1X1XY35"/>
<feature type="compositionally biased region" description="Basic residues" evidence="1">
    <location>
        <begin position="1"/>
        <end position="11"/>
    </location>
</feature>
<name>A0A1X1XY35_9MYCO</name>
<feature type="region of interest" description="Disordered" evidence="1">
    <location>
        <begin position="1"/>
        <end position="32"/>
    </location>
</feature>
<proteinExistence type="predicted"/>
<dbReference type="EMBL" id="AP022581">
    <property type="protein sequence ID" value="BBX95635.1"/>
    <property type="molecule type" value="Genomic_DNA"/>
</dbReference>
<dbReference type="Proteomes" id="UP000466396">
    <property type="component" value="Chromosome"/>
</dbReference>
<evidence type="ECO:0000256" key="1">
    <source>
        <dbReference type="SAM" id="MobiDB-lite"/>
    </source>
</evidence>
<dbReference type="OrthoDB" id="3253328at2"/>
<reference evidence="2 3" key="1">
    <citation type="journal article" date="2019" name="Emerg. Microbes Infect.">
        <title>Comprehensive subspecies identification of 175 nontuberculous mycobacteria species based on 7547 genomic profiles.</title>
        <authorList>
            <person name="Matsumoto Y."/>
            <person name="Kinjo T."/>
            <person name="Motooka D."/>
            <person name="Nabeya D."/>
            <person name="Jung N."/>
            <person name="Uechi K."/>
            <person name="Horii T."/>
            <person name="Iida T."/>
            <person name="Fujita J."/>
            <person name="Nakamura S."/>
        </authorList>
    </citation>
    <scope>NUCLEOTIDE SEQUENCE [LARGE SCALE GENOMIC DNA]</scope>
    <source>
        <strain evidence="2 3">JCM 15657</strain>
    </source>
</reference>
<accession>A0A1X1XY35</accession>